<dbReference type="Proteomes" id="UP001151760">
    <property type="component" value="Unassembled WGS sequence"/>
</dbReference>
<accession>A0ABQ5FUB8</accession>
<dbReference type="EMBL" id="BQNB010017718">
    <property type="protein sequence ID" value="GJT66483.1"/>
    <property type="molecule type" value="Genomic_DNA"/>
</dbReference>
<comment type="caution">
    <text evidence="2">The sequence shown here is derived from an EMBL/GenBank/DDBJ whole genome shotgun (WGS) entry which is preliminary data.</text>
</comment>
<sequence>MAHPPSPDHAADIPEVEPVQPEIAPAAPELAPPSPNNVFNFLNGNPKAENPEEEEDPEEDPKEEPEEEPEEQEQEEMEKDDEMDDPELIFPYEASGSPCPPLLELDTPSNSEPKDETDATVGTIIQLSFTGRRFPNSIHVRGESSSAAPVAYDLEDLVQSYIRRDIASLDGRVPVLARQIGTREAEEALIKNVVVTLEDRVRKMEQYGVGEENQRLKKKLKSKEMSETFLRLDQDRAERYFYEMRAWAYGFYQEMIRVGAVREERPSEAVDVLATFGETPPSEP</sequence>
<evidence type="ECO:0000256" key="1">
    <source>
        <dbReference type="SAM" id="MobiDB-lite"/>
    </source>
</evidence>
<evidence type="ECO:0000313" key="3">
    <source>
        <dbReference type="Proteomes" id="UP001151760"/>
    </source>
</evidence>
<gene>
    <name evidence="2" type="ORF">Tco_1017963</name>
</gene>
<keyword evidence="3" id="KW-1185">Reference proteome</keyword>
<feature type="compositionally biased region" description="Acidic residues" evidence="1">
    <location>
        <begin position="51"/>
        <end position="87"/>
    </location>
</feature>
<reference evidence="2" key="1">
    <citation type="journal article" date="2022" name="Int. J. Mol. Sci.">
        <title>Draft Genome of Tanacetum Coccineum: Genomic Comparison of Closely Related Tanacetum-Family Plants.</title>
        <authorList>
            <person name="Yamashiro T."/>
            <person name="Shiraishi A."/>
            <person name="Nakayama K."/>
            <person name="Satake H."/>
        </authorList>
    </citation>
    <scope>NUCLEOTIDE SEQUENCE</scope>
</reference>
<protein>
    <submittedName>
        <fullName evidence="2">Uncharacterized protein</fullName>
    </submittedName>
</protein>
<proteinExistence type="predicted"/>
<feature type="region of interest" description="Disordered" evidence="1">
    <location>
        <begin position="1"/>
        <end position="100"/>
    </location>
</feature>
<evidence type="ECO:0000313" key="2">
    <source>
        <dbReference type="EMBL" id="GJT66483.1"/>
    </source>
</evidence>
<organism evidence="2 3">
    <name type="scientific">Tanacetum coccineum</name>
    <dbReference type="NCBI Taxonomy" id="301880"/>
    <lineage>
        <taxon>Eukaryota</taxon>
        <taxon>Viridiplantae</taxon>
        <taxon>Streptophyta</taxon>
        <taxon>Embryophyta</taxon>
        <taxon>Tracheophyta</taxon>
        <taxon>Spermatophyta</taxon>
        <taxon>Magnoliopsida</taxon>
        <taxon>eudicotyledons</taxon>
        <taxon>Gunneridae</taxon>
        <taxon>Pentapetalae</taxon>
        <taxon>asterids</taxon>
        <taxon>campanulids</taxon>
        <taxon>Asterales</taxon>
        <taxon>Asteraceae</taxon>
        <taxon>Asteroideae</taxon>
        <taxon>Anthemideae</taxon>
        <taxon>Anthemidinae</taxon>
        <taxon>Tanacetum</taxon>
    </lineage>
</organism>
<name>A0ABQ5FUB8_9ASTR</name>
<reference evidence="2" key="2">
    <citation type="submission" date="2022-01" db="EMBL/GenBank/DDBJ databases">
        <authorList>
            <person name="Yamashiro T."/>
            <person name="Shiraishi A."/>
            <person name="Satake H."/>
            <person name="Nakayama K."/>
        </authorList>
    </citation>
    <scope>NUCLEOTIDE SEQUENCE</scope>
</reference>